<evidence type="ECO:0000313" key="1">
    <source>
        <dbReference type="EMBL" id="PKA57564.1"/>
    </source>
</evidence>
<evidence type="ECO:0008006" key="3">
    <source>
        <dbReference type="Google" id="ProtNLM"/>
    </source>
</evidence>
<gene>
    <name evidence="1" type="ORF">AXF42_Ash018539</name>
</gene>
<organism evidence="1 2">
    <name type="scientific">Apostasia shenzhenica</name>
    <dbReference type="NCBI Taxonomy" id="1088818"/>
    <lineage>
        <taxon>Eukaryota</taxon>
        <taxon>Viridiplantae</taxon>
        <taxon>Streptophyta</taxon>
        <taxon>Embryophyta</taxon>
        <taxon>Tracheophyta</taxon>
        <taxon>Spermatophyta</taxon>
        <taxon>Magnoliopsida</taxon>
        <taxon>Liliopsida</taxon>
        <taxon>Asparagales</taxon>
        <taxon>Orchidaceae</taxon>
        <taxon>Apostasioideae</taxon>
        <taxon>Apostasia</taxon>
    </lineage>
</organism>
<dbReference type="PANTHER" id="PTHR33320">
    <property type="entry name" value="METHIONYL-TRNA SYNTHETASE"/>
    <property type="match status" value="1"/>
</dbReference>
<dbReference type="PANTHER" id="PTHR33320:SF30">
    <property type="entry name" value="OS04G0606200 PROTEIN"/>
    <property type="match status" value="1"/>
</dbReference>
<dbReference type="OrthoDB" id="610577at2759"/>
<dbReference type="EMBL" id="KZ451963">
    <property type="protein sequence ID" value="PKA57564.1"/>
    <property type="molecule type" value="Genomic_DNA"/>
</dbReference>
<evidence type="ECO:0000313" key="2">
    <source>
        <dbReference type="Proteomes" id="UP000236161"/>
    </source>
</evidence>
<proteinExistence type="predicted"/>
<protein>
    <recommendedName>
        <fullName evidence="3">Methionyl-tRNA synthetase</fullName>
    </recommendedName>
</protein>
<keyword evidence="2" id="KW-1185">Reference proteome</keyword>
<dbReference type="AlphaFoldDB" id="A0A2I0APV4"/>
<accession>A0A2I0APV4</accession>
<reference evidence="1 2" key="1">
    <citation type="journal article" date="2017" name="Nature">
        <title>The Apostasia genome and the evolution of orchids.</title>
        <authorList>
            <person name="Zhang G.Q."/>
            <person name="Liu K.W."/>
            <person name="Li Z."/>
            <person name="Lohaus R."/>
            <person name="Hsiao Y.Y."/>
            <person name="Niu S.C."/>
            <person name="Wang J.Y."/>
            <person name="Lin Y.C."/>
            <person name="Xu Q."/>
            <person name="Chen L.J."/>
            <person name="Yoshida K."/>
            <person name="Fujiwara S."/>
            <person name="Wang Z.W."/>
            <person name="Zhang Y.Q."/>
            <person name="Mitsuda N."/>
            <person name="Wang M."/>
            <person name="Liu G.H."/>
            <person name="Pecoraro L."/>
            <person name="Huang H.X."/>
            <person name="Xiao X.J."/>
            <person name="Lin M."/>
            <person name="Wu X.Y."/>
            <person name="Wu W.L."/>
            <person name="Chen Y.Y."/>
            <person name="Chang S.B."/>
            <person name="Sakamoto S."/>
            <person name="Ohme-Takagi M."/>
            <person name="Yagi M."/>
            <person name="Zeng S.J."/>
            <person name="Shen C.Y."/>
            <person name="Yeh C.M."/>
            <person name="Luo Y.B."/>
            <person name="Tsai W.C."/>
            <person name="Van de Peer Y."/>
            <person name="Liu Z.J."/>
        </authorList>
    </citation>
    <scope>NUCLEOTIDE SEQUENCE [LARGE SCALE GENOMIC DNA]</scope>
    <source>
        <strain evidence="2">cv. Shenzhen</strain>
        <tissue evidence="1">Stem</tissue>
    </source>
</reference>
<name>A0A2I0APV4_9ASPA</name>
<dbReference type="Proteomes" id="UP000236161">
    <property type="component" value="Unassembled WGS sequence"/>
</dbReference>
<sequence>MCLVFFCDDEETVVGRQQAPGSCPFCGGAVVAVDVESSWRLCFVPLCFRAKRRFSCSTCGRRLVVHGWK</sequence>